<dbReference type="PROSITE" id="PS51257">
    <property type="entry name" value="PROKAR_LIPOPROTEIN"/>
    <property type="match status" value="1"/>
</dbReference>
<protein>
    <recommendedName>
        <fullName evidence="4">Lipoprotein</fullName>
    </recommendedName>
</protein>
<evidence type="ECO:0000256" key="1">
    <source>
        <dbReference type="SAM" id="SignalP"/>
    </source>
</evidence>
<organism evidence="2 3">
    <name type="scientific">Kitasatospora kazusensis</name>
    <dbReference type="NCBI Taxonomy" id="407974"/>
    <lineage>
        <taxon>Bacteria</taxon>
        <taxon>Bacillati</taxon>
        <taxon>Actinomycetota</taxon>
        <taxon>Actinomycetes</taxon>
        <taxon>Kitasatosporales</taxon>
        <taxon>Streptomycetaceae</taxon>
        <taxon>Kitasatospora</taxon>
    </lineage>
</organism>
<dbReference type="EMBL" id="BAAANT010000052">
    <property type="protein sequence ID" value="GAA2156598.1"/>
    <property type="molecule type" value="Genomic_DNA"/>
</dbReference>
<feature type="chain" id="PRO_5045234850" description="Lipoprotein" evidence="1">
    <location>
        <begin position="25"/>
        <end position="266"/>
    </location>
</feature>
<evidence type="ECO:0000313" key="3">
    <source>
        <dbReference type="Proteomes" id="UP001422759"/>
    </source>
</evidence>
<comment type="caution">
    <text evidence="2">The sequence shown here is derived from an EMBL/GenBank/DDBJ whole genome shotgun (WGS) entry which is preliminary data.</text>
</comment>
<dbReference type="Gene3D" id="2.50.20.20">
    <property type="match status" value="1"/>
</dbReference>
<dbReference type="RefSeq" id="WP_344468955.1">
    <property type="nucleotide sequence ID" value="NZ_BAAANT010000052.1"/>
</dbReference>
<evidence type="ECO:0008006" key="4">
    <source>
        <dbReference type="Google" id="ProtNLM"/>
    </source>
</evidence>
<feature type="signal peptide" evidence="1">
    <location>
        <begin position="1"/>
        <end position="24"/>
    </location>
</feature>
<keyword evidence="1" id="KW-0732">Signal</keyword>
<name>A0ABP5LZ35_9ACTN</name>
<dbReference type="Proteomes" id="UP001422759">
    <property type="component" value="Unassembled WGS sequence"/>
</dbReference>
<keyword evidence="3" id="KW-1185">Reference proteome</keyword>
<sequence length="266" mass="27602">MPSKRLVPTAILCAALAVGVTSCAGTKNDRAAAPVATGTTPAASPEVDISTLGADEIMKRAHAAMAAVTSFKVDGNLAVDGKVFSLSLAADKQGNCAGWARISGGQIDILRHGAQTWIKPDATYWKDLGTQLGDAQVGAAVAQQFKDHYLTGDQNDPDLKEAAGMCDMVNGIAKDNGPDGKVTKGRAIVANGVRAVSLTLTDTDGSTSTVYIAADGVPYVVELEQTTVSPPSRLNLSAFDKPVTVQAPAADSVIDYKLFQEKIKSL</sequence>
<gene>
    <name evidence="2" type="ORF">GCM10009760_57770</name>
</gene>
<reference evidence="3" key="1">
    <citation type="journal article" date="2019" name="Int. J. Syst. Evol. Microbiol.">
        <title>The Global Catalogue of Microorganisms (GCM) 10K type strain sequencing project: providing services to taxonomists for standard genome sequencing and annotation.</title>
        <authorList>
            <consortium name="The Broad Institute Genomics Platform"/>
            <consortium name="The Broad Institute Genome Sequencing Center for Infectious Disease"/>
            <person name="Wu L."/>
            <person name="Ma J."/>
        </authorList>
    </citation>
    <scope>NUCLEOTIDE SEQUENCE [LARGE SCALE GENOMIC DNA]</scope>
    <source>
        <strain evidence="3">JCM 14560</strain>
    </source>
</reference>
<accession>A0ABP5LZ35</accession>
<evidence type="ECO:0000313" key="2">
    <source>
        <dbReference type="EMBL" id="GAA2156598.1"/>
    </source>
</evidence>
<proteinExistence type="predicted"/>